<evidence type="ECO:0000313" key="1">
    <source>
        <dbReference type="EMBL" id="KAL3288811.1"/>
    </source>
</evidence>
<dbReference type="EMBL" id="JABFTP020000185">
    <property type="protein sequence ID" value="KAL3288811.1"/>
    <property type="molecule type" value="Genomic_DNA"/>
</dbReference>
<name>A0ABD2PCW3_9CUCU</name>
<proteinExistence type="predicted"/>
<reference evidence="1 2" key="1">
    <citation type="journal article" date="2021" name="BMC Biol.">
        <title>Horizontally acquired antibacterial genes associated with adaptive radiation of ladybird beetles.</title>
        <authorList>
            <person name="Li H.S."/>
            <person name="Tang X.F."/>
            <person name="Huang Y.H."/>
            <person name="Xu Z.Y."/>
            <person name="Chen M.L."/>
            <person name="Du X.Y."/>
            <person name="Qiu B.Y."/>
            <person name="Chen P.T."/>
            <person name="Zhang W."/>
            <person name="Slipinski A."/>
            <person name="Escalona H.E."/>
            <person name="Waterhouse R.M."/>
            <person name="Zwick A."/>
            <person name="Pang H."/>
        </authorList>
    </citation>
    <scope>NUCLEOTIDE SEQUENCE [LARGE SCALE GENOMIC DNA]</scope>
    <source>
        <strain evidence="1">SYSU2018</strain>
    </source>
</reference>
<organism evidence="1 2">
    <name type="scientific">Cryptolaemus montrouzieri</name>
    <dbReference type="NCBI Taxonomy" id="559131"/>
    <lineage>
        <taxon>Eukaryota</taxon>
        <taxon>Metazoa</taxon>
        <taxon>Ecdysozoa</taxon>
        <taxon>Arthropoda</taxon>
        <taxon>Hexapoda</taxon>
        <taxon>Insecta</taxon>
        <taxon>Pterygota</taxon>
        <taxon>Neoptera</taxon>
        <taxon>Endopterygota</taxon>
        <taxon>Coleoptera</taxon>
        <taxon>Polyphaga</taxon>
        <taxon>Cucujiformia</taxon>
        <taxon>Coccinelloidea</taxon>
        <taxon>Coccinellidae</taxon>
        <taxon>Scymninae</taxon>
        <taxon>Scymnini</taxon>
        <taxon>Cryptolaemus</taxon>
    </lineage>
</organism>
<dbReference type="SUPFAM" id="SSF50630">
    <property type="entry name" value="Acid proteases"/>
    <property type="match status" value="1"/>
</dbReference>
<gene>
    <name evidence="1" type="ORF">HHI36_003244</name>
</gene>
<dbReference type="AlphaFoldDB" id="A0ABD2PCW3"/>
<comment type="caution">
    <text evidence="1">The sequence shown here is derived from an EMBL/GenBank/DDBJ whole genome shotgun (WGS) entry which is preliminary data.</text>
</comment>
<protein>
    <submittedName>
        <fullName evidence="1">Uncharacterized protein</fullName>
    </submittedName>
</protein>
<accession>A0ABD2PCW3</accession>
<sequence length="119" mass="12989">MNAELTISNKNKNGLLSILINNVFIGCKINTGAQCNVLPAKLFENLSEKEAGRKHKMQTANVNLIAYGGTKIEVVGSTQVNCIIRSKEVLVTLLIVITVGRPILGLETCLEQKLIKKIE</sequence>
<evidence type="ECO:0000313" key="2">
    <source>
        <dbReference type="Proteomes" id="UP001516400"/>
    </source>
</evidence>
<keyword evidence="2" id="KW-1185">Reference proteome</keyword>
<dbReference type="Proteomes" id="UP001516400">
    <property type="component" value="Unassembled WGS sequence"/>
</dbReference>
<dbReference type="InterPro" id="IPR021109">
    <property type="entry name" value="Peptidase_aspartic_dom_sf"/>
</dbReference>